<dbReference type="AlphaFoldDB" id="A0A7S0TH33"/>
<evidence type="ECO:0000256" key="1">
    <source>
        <dbReference type="SAM" id="SignalP"/>
    </source>
</evidence>
<name>A0A7S0TH33_HEMAN</name>
<dbReference type="Pfam" id="PF00805">
    <property type="entry name" value="Pentapeptide"/>
    <property type="match status" value="1"/>
</dbReference>
<dbReference type="InterPro" id="IPR001646">
    <property type="entry name" value="5peptide_repeat"/>
</dbReference>
<dbReference type="PANTHER" id="PTHR47200">
    <property type="entry name" value="THYLAKOID LUMENAL 15 KDA PROTEIN 1, CHLOROPLASTIC"/>
    <property type="match status" value="1"/>
</dbReference>
<dbReference type="InterPro" id="IPR044213">
    <property type="entry name" value="At2g44920-like"/>
</dbReference>
<gene>
    <name evidence="2" type="ORF">HAND1043_LOCUS662</name>
</gene>
<keyword evidence="1" id="KW-0732">Signal</keyword>
<protein>
    <submittedName>
        <fullName evidence="2">Uncharacterized protein</fullName>
    </submittedName>
</protein>
<organism evidence="2">
    <name type="scientific">Hemiselmis andersenii</name>
    <name type="common">Cryptophyte alga</name>
    <dbReference type="NCBI Taxonomy" id="464988"/>
    <lineage>
        <taxon>Eukaryota</taxon>
        <taxon>Cryptophyceae</taxon>
        <taxon>Cryptomonadales</taxon>
        <taxon>Hemiselmidaceae</taxon>
        <taxon>Hemiselmis</taxon>
    </lineage>
</organism>
<evidence type="ECO:0000313" key="2">
    <source>
        <dbReference type="EMBL" id="CAD8734171.1"/>
    </source>
</evidence>
<feature type="chain" id="PRO_5031296279" evidence="1">
    <location>
        <begin position="17"/>
        <end position="250"/>
    </location>
</feature>
<dbReference type="SUPFAM" id="SSF141571">
    <property type="entry name" value="Pentapeptide repeat-like"/>
    <property type="match status" value="1"/>
</dbReference>
<proteinExistence type="predicted"/>
<dbReference type="PANTHER" id="PTHR47200:SF2">
    <property type="entry name" value="THYLAKOID LUMENAL 15 KDA PROTEIN 1, CHLOROPLASTIC"/>
    <property type="match status" value="1"/>
</dbReference>
<feature type="signal peptide" evidence="1">
    <location>
        <begin position="1"/>
        <end position="16"/>
    </location>
</feature>
<sequence>MIRAGLTLSIAASAAAFLPSPSLPTPSIRPASSSLQSLSCSSPPSPLNPLLSAAVAASLLLAPIAPSPVHAEADPALTGPKTALQGGFKVLQGAASTQDSGSRRTITRGATLDNSRFDGQKLDGISFQQSLCRDCDFKGASLKGASFFDGDLTQANFEGADISQANFEMACMKDANLKDAVVNEAYILATTKLDGINIEGADFTDTFLRKDQQRYLCSRASGTNPKTGVDTYDSLLCNKVKDLKAPGSKK</sequence>
<reference evidence="2" key="1">
    <citation type="submission" date="2021-01" db="EMBL/GenBank/DDBJ databases">
        <authorList>
            <person name="Corre E."/>
            <person name="Pelletier E."/>
            <person name="Niang G."/>
            <person name="Scheremetjew M."/>
            <person name="Finn R."/>
            <person name="Kale V."/>
            <person name="Holt S."/>
            <person name="Cochrane G."/>
            <person name="Meng A."/>
            <person name="Brown T."/>
            <person name="Cohen L."/>
        </authorList>
    </citation>
    <scope>NUCLEOTIDE SEQUENCE</scope>
    <source>
        <strain evidence="2">CCMP441</strain>
    </source>
</reference>
<dbReference type="Gene3D" id="2.160.20.80">
    <property type="entry name" value="E3 ubiquitin-protein ligase SopA"/>
    <property type="match status" value="1"/>
</dbReference>
<dbReference type="EMBL" id="HBFK01001196">
    <property type="protein sequence ID" value="CAD8734171.1"/>
    <property type="molecule type" value="Transcribed_RNA"/>
</dbReference>
<accession>A0A7S0TH33</accession>